<keyword evidence="2" id="KW-0238">DNA-binding</keyword>
<dbReference type="InterPro" id="IPR016032">
    <property type="entry name" value="Sig_transdc_resp-reg_C-effctor"/>
</dbReference>
<dbReference type="SUPFAM" id="SSF55785">
    <property type="entry name" value="PYP-like sensor domain (PAS domain)"/>
    <property type="match status" value="1"/>
</dbReference>
<dbReference type="PROSITE" id="PS50112">
    <property type="entry name" value="PAS"/>
    <property type="match status" value="1"/>
</dbReference>
<dbReference type="OrthoDB" id="965844at2"/>
<dbReference type="PROSITE" id="PS50043">
    <property type="entry name" value="HTH_LUXR_2"/>
    <property type="match status" value="1"/>
</dbReference>
<dbReference type="InterPro" id="IPR013655">
    <property type="entry name" value="PAS_fold_3"/>
</dbReference>
<dbReference type="Gene3D" id="3.30.450.20">
    <property type="entry name" value="PAS domain"/>
    <property type="match status" value="1"/>
</dbReference>
<accession>A0A1H9SKA5</accession>
<dbReference type="CDD" id="cd06170">
    <property type="entry name" value="LuxR_C_like"/>
    <property type="match status" value="1"/>
</dbReference>
<dbReference type="InterPro" id="IPR035965">
    <property type="entry name" value="PAS-like_dom_sf"/>
</dbReference>
<dbReference type="PANTHER" id="PTHR44688:SF16">
    <property type="entry name" value="DNA-BINDING TRANSCRIPTIONAL ACTIVATOR DEVR_DOSR"/>
    <property type="match status" value="1"/>
</dbReference>
<dbReference type="PRINTS" id="PR00038">
    <property type="entry name" value="HTHLUXR"/>
</dbReference>
<evidence type="ECO:0000259" key="5">
    <source>
        <dbReference type="PROSITE" id="PS50112"/>
    </source>
</evidence>
<evidence type="ECO:0000259" key="4">
    <source>
        <dbReference type="PROSITE" id="PS50043"/>
    </source>
</evidence>
<dbReference type="SMART" id="SM00421">
    <property type="entry name" value="HTH_LUXR"/>
    <property type="match status" value="1"/>
</dbReference>
<reference evidence="6 7" key="1">
    <citation type="submission" date="2016-10" db="EMBL/GenBank/DDBJ databases">
        <authorList>
            <person name="de Groot N.N."/>
        </authorList>
    </citation>
    <scope>NUCLEOTIDE SEQUENCE [LARGE SCALE GENOMIC DNA]</scope>
    <source>
        <strain evidence="6 7">DSM 18610</strain>
    </source>
</reference>
<dbReference type="EMBL" id="FOGG01000018">
    <property type="protein sequence ID" value="SER85328.1"/>
    <property type="molecule type" value="Genomic_DNA"/>
</dbReference>
<evidence type="ECO:0000313" key="6">
    <source>
        <dbReference type="EMBL" id="SER85328.1"/>
    </source>
</evidence>
<dbReference type="PROSITE" id="PS00622">
    <property type="entry name" value="HTH_LUXR_1"/>
    <property type="match status" value="1"/>
</dbReference>
<evidence type="ECO:0000256" key="1">
    <source>
        <dbReference type="ARBA" id="ARBA00023015"/>
    </source>
</evidence>
<evidence type="ECO:0000256" key="3">
    <source>
        <dbReference type="ARBA" id="ARBA00023163"/>
    </source>
</evidence>
<evidence type="ECO:0000256" key="2">
    <source>
        <dbReference type="ARBA" id="ARBA00023125"/>
    </source>
</evidence>
<dbReference type="GO" id="GO:0003677">
    <property type="term" value="F:DNA binding"/>
    <property type="evidence" value="ECO:0007669"/>
    <property type="project" value="UniProtKB-KW"/>
</dbReference>
<dbReference type="InterPro" id="IPR000014">
    <property type="entry name" value="PAS"/>
</dbReference>
<gene>
    <name evidence="6" type="ORF">SAMN04488023_11865</name>
</gene>
<dbReference type="InterPro" id="IPR000792">
    <property type="entry name" value="Tscrpt_reg_LuxR_C"/>
</dbReference>
<name>A0A1H9SKA5_9SPHI</name>
<dbReference type="AlphaFoldDB" id="A0A1H9SKA5"/>
<dbReference type="GO" id="GO:0006355">
    <property type="term" value="P:regulation of DNA-templated transcription"/>
    <property type="evidence" value="ECO:0007669"/>
    <property type="project" value="InterPro"/>
</dbReference>
<dbReference type="PANTHER" id="PTHR44688">
    <property type="entry name" value="DNA-BINDING TRANSCRIPTIONAL ACTIVATOR DEVR_DOSR"/>
    <property type="match status" value="1"/>
</dbReference>
<dbReference type="InterPro" id="IPR036388">
    <property type="entry name" value="WH-like_DNA-bd_sf"/>
</dbReference>
<keyword evidence="7" id="KW-1185">Reference proteome</keyword>
<dbReference type="Gene3D" id="1.10.10.10">
    <property type="entry name" value="Winged helix-like DNA-binding domain superfamily/Winged helix DNA-binding domain"/>
    <property type="match status" value="1"/>
</dbReference>
<dbReference type="Proteomes" id="UP000199572">
    <property type="component" value="Unassembled WGS sequence"/>
</dbReference>
<dbReference type="Pfam" id="PF00196">
    <property type="entry name" value="GerE"/>
    <property type="match status" value="1"/>
</dbReference>
<protein>
    <submittedName>
        <fullName evidence="6">PAS fold-containing protein</fullName>
    </submittedName>
</protein>
<sequence>MKPDTTLIHSVWDNSSHFITKTDNEKNDIDIDYLLASIFSNGPFYFYVVDFFNREIKYISPGVEEIHGLRPEKTTFQDILDCIHPDDMAFVAKAEETMMKVFYETLGVEKYKKYKMSYCFRFRTKDGSYQMFNHQAILLATDEHGRGAKSLNIHTNISHLTSKNNYQISAIGMFGEPSYLNIDTKDHTLFPNPSQPIFTKREIEIIRLLSLGLTNINIADKLYISFETVRTHRKNILRKSKSKNSGELISKCITNGLI</sequence>
<dbReference type="RefSeq" id="WP_090885694.1">
    <property type="nucleotide sequence ID" value="NZ_FOGG01000018.1"/>
</dbReference>
<feature type="domain" description="HTH luxR-type" evidence="4">
    <location>
        <begin position="191"/>
        <end position="256"/>
    </location>
</feature>
<evidence type="ECO:0000313" key="7">
    <source>
        <dbReference type="Proteomes" id="UP000199572"/>
    </source>
</evidence>
<organism evidence="6 7">
    <name type="scientific">Pedobacter rhizosphaerae</name>
    <dbReference type="NCBI Taxonomy" id="390241"/>
    <lineage>
        <taxon>Bacteria</taxon>
        <taxon>Pseudomonadati</taxon>
        <taxon>Bacteroidota</taxon>
        <taxon>Sphingobacteriia</taxon>
        <taxon>Sphingobacteriales</taxon>
        <taxon>Sphingobacteriaceae</taxon>
        <taxon>Pedobacter</taxon>
    </lineage>
</organism>
<keyword evidence="3" id="KW-0804">Transcription</keyword>
<dbReference type="Pfam" id="PF08447">
    <property type="entry name" value="PAS_3"/>
    <property type="match status" value="1"/>
</dbReference>
<dbReference type="SUPFAM" id="SSF46894">
    <property type="entry name" value="C-terminal effector domain of the bipartite response regulators"/>
    <property type="match status" value="1"/>
</dbReference>
<proteinExistence type="predicted"/>
<keyword evidence="1" id="KW-0805">Transcription regulation</keyword>
<feature type="domain" description="PAS" evidence="5">
    <location>
        <begin position="46"/>
        <end position="100"/>
    </location>
</feature>
<dbReference type="STRING" id="390241.SAMN04488023_11865"/>